<dbReference type="CDD" id="cd14686">
    <property type="entry name" value="bZIP"/>
    <property type="match status" value="1"/>
</dbReference>
<organism evidence="2">
    <name type="scientific">Timspurckia oligopyrenoides</name>
    <dbReference type="NCBI Taxonomy" id="708627"/>
    <lineage>
        <taxon>Eukaryota</taxon>
        <taxon>Rhodophyta</taxon>
        <taxon>Bangiophyceae</taxon>
        <taxon>Porphyridiales</taxon>
        <taxon>Porphyridiaceae</taxon>
        <taxon>Timspurckia</taxon>
    </lineage>
</organism>
<sequence length="404" mass="44724">MGDPMELSHVVVCPHSACGEETNIHELPIHLQLCTAVCSPRQSSSVAGGSISSDSNYDDLDVSHPKASSSETSPSHETHNHNQCSHLEKYDELVLDLFANTLDSIAHNKVPETHAETERFQCPHLCEQLTSGRQLATHLESCSARDFCLQSNQSANEHCSHLTSLDYAVLLSAGVNVEGLQSFSGNKNVTTGDLSGTVMRNGGSVCPHEECHLEIDGDMETMLDHLLNSCKAHCDAIDGARICEHVLAVKEGNTGARGGDLTEQSVAESGRKKRKLSGESLEERQRLRAEKNRESARLCRLRRKEALKVEQETEKRLLLELDEVSKKNAALRAHAVELDNVIENTQKLFDESRKRLCFILAKSQSYAEQQNVDDHLSRAKKSSVQQQQHLSLVTSNKTDVFNKR</sequence>
<evidence type="ECO:0008006" key="3">
    <source>
        <dbReference type="Google" id="ProtNLM"/>
    </source>
</evidence>
<feature type="compositionally biased region" description="Basic and acidic residues" evidence="1">
    <location>
        <begin position="74"/>
        <end position="83"/>
    </location>
</feature>
<dbReference type="EMBL" id="HBFP01005965">
    <property type="protein sequence ID" value="CAD8819849.1"/>
    <property type="molecule type" value="Transcribed_RNA"/>
</dbReference>
<evidence type="ECO:0000256" key="1">
    <source>
        <dbReference type="SAM" id="MobiDB-lite"/>
    </source>
</evidence>
<protein>
    <recommendedName>
        <fullName evidence="3">BZIP domain-containing protein</fullName>
    </recommendedName>
</protein>
<gene>
    <name evidence="2" type="ORF">TOLI1172_LOCUS4238</name>
</gene>
<accession>A0A7S0ZF51</accession>
<feature type="region of interest" description="Disordered" evidence="1">
    <location>
        <begin position="48"/>
        <end position="83"/>
    </location>
</feature>
<proteinExistence type="predicted"/>
<dbReference type="AlphaFoldDB" id="A0A7S0ZF51"/>
<reference evidence="2" key="1">
    <citation type="submission" date="2021-01" db="EMBL/GenBank/DDBJ databases">
        <authorList>
            <person name="Corre E."/>
            <person name="Pelletier E."/>
            <person name="Niang G."/>
            <person name="Scheremetjew M."/>
            <person name="Finn R."/>
            <person name="Kale V."/>
            <person name="Holt S."/>
            <person name="Cochrane G."/>
            <person name="Meng A."/>
            <person name="Brown T."/>
            <person name="Cohen L."/>
        </authorList>
    </citation>
    <scope>NUCLEOTIDE SEQUENCE</scope>
    <source>
        <strain evidence="2">CCMP3278</strain>
    </source>
</reference>
<feature type="region of interest" description="Disordered" evidence="1">
    <location>
        <begin position="254"/>
        <end position="288"/>
    </location>
</feature>
<evidence type="ECO:0000313" key="2">
    <source>
        <dbReference type="EMBL" id="CAD8819849.1"/>
    </source>
</evidence>
<name>A0A7S0ZF51_9RHOD</name>